<dbReference type="Gene3D" id="3.10.180.10">
    <property type="entry name" value="2,3-Dihydroxybiphenyl 1,2-Dioxygenase, domain 1"/>
    <property type="match status" value="1"/>
</dbReference>
<dbReference type="InterPro" id="IPR029068">
    <property type="entry name" value="Glyas_Bleomycin-R_OHBP_Dase"/>
</dbReference>
<feature type="transmembrane region" description="Helical" evidence="2">
    <location>
        <begin position="12"/>
        <end position="33"/>
    </location>
</feature>
<keyword evidence="2" id="KW-0472">Membrane</keyword>
<proteinExistence type="predicted"/>
<dbReference type="InterPro" id="IPR037523">
    <property type="entry name" value="VOC_core"/>
</dbReference>
<feature type="compositionally biased region" description="Low complexity" evidence="1">
    <location>
        <begin position="414"/>
        <end position="431"/>
    </location>
</feature>
<feature type="compositionally biased region" description="Basic and acidic residues" evidence="1">
    <location>
        <begin position="139"/>
        <end position="149"/>
    </location>
</feature>
<dbReference type="Proteomes" id="UP001602245">
    <property type="component" value="Unassembled WGS sequence"/>
</dbReference>
<evidence type="ECO:0000313" key="4">
    <source>
        <dbReference type="EMBL" id="MFF5292958.1"/>
    </source>
</evidence>
<keyword evidence="2" id="KW-0812">Transmembrane</keyword>
<name>A0ABW6WIX8_9ACTN</name>
<feature type="compositionally biased region" description="Acidic residues" evidence="1">
    <location>
        <begin position="378"/>
        <end position="403"/>
    </location>
</feature>
<dbReference type="CDD" id="cd06587">
    <property type="entry name" value="VOC"/>
    <property type="match status" value="1"/>
</dbReference>
<feature type="region of interest" description="Disordered" evidence="1">
    <location>
        <begin position="139"/>
        <end position="215"/>
    </location>
</feature>
<dbReference type="SUPFAM" id="SSF54593">
    <property type="entry name" value="Glyoxalase/Bleomycin resistance protein/Dihydroxybiphenyl dioxygenase"/>
    <property type="match status" value="1"/>
</dbReference>
<sequence>MANQTGRPVAPARKLVAAVMGTIAVFVVALGLGMSSWGVALFGLAVLVLSIALGMVNVVRRGARAWVTGTAEVKAISPPPTSSAVFGRAEIQAVIVAPGLPTSEVTIREPRIPVVKWPMPGDTLPITVDVDDMRRVKINWDDASPRNRGQDPPPPRTTDYGDLPDEVDEEIDDDLLGDVDPPPWVARDRQWDDEPDEEEPPAPEGPPVVVRDTPAGPVVEGEFVDHDEAPQTLPRRAAAGAAAAGAAAGAAAAAGPAAGAAAEPDAAAAEPDAAAAAAGPGAAAGAAAGPAAGLGADAGAGAGVGAAAGHGAAAGAAAGFGAAGAGGGPGAGTESRPAGRRPSPRPRGGGTATATAEPIVDETQATAPPQRAPHPDDVLGDEDLPAEDLPVEPLDDELLDVPLDEPGPYRRPEPTATATTAAPEPVTTFPTAPDPVSPPPTAPEPSTRRPSAPPAAGYDDIDLPLDADAEPESMSPGAAEAMDEGLIAPPVEEEPSPPVEVPSVSAEVPPVAAGTPRGPESRPTTRFMSNAAHDAEASPPSGAAAGEMPAAPEEKHTSPGVMAGAAAAAGAMAAGVVAAMKKFGHSEKGEPEAPASAAPTGPAPTGPAPAGPAPTGPAPTGPAQTQPLPTEPAPAAASSPGPAEPAPAAGGAAASGMPDENPWAAPPPVSVEPDEHADELITAYPSARPGAAGAIYGVGITVLVTDLERSVTFYRDTLGFYEIDRGDGSAVLASGDTRLVLRTVSGLSSEAGRLIFLNLEVGDVEAVYAELKEKGVTFVHPPQPVNRGDRLELWSATFRDPDDHNIAITQWRAIR</sequence>
<dbReference type="PROSITE" id="PS51819">
    <property type="entry name" value="VOC"/>
    <property type="match status" value="1"/>
</dbReference>
<feature type="compositionally biased region" description="Low complexity" evidence="1">
    <location>
        <begin position="537"/>
        <end position="551"/>
    </location>
</feature>
<feature type="compositionally biased region" description="Low complexity" evidence="1">
    <location>
        <begin position="501"/>
        <end position="513"/>
    </location>
</feature>
<evidence type="ECO:0000256" key="2">
    <source>
        <dbReference type="SAM" id="Phobius"/>
    </source>
</evidence>
<keyword evidence="2" id="KW-1133">Transmembrane helix</keyword>
<reference evidence="4 5" key="1">
    <citation type="submission" date="2024-10" db="EMBL/GenBank/DDBJ databases">
        <title>The Natural Products Discovery Center: Release of the First 8490 Sequenced Strains for Exploring Actinobacteria Biosynthetic Diversity.</title>
        <authorList>
            <person name="Kalkreuter E."/>
            <person name="Kautsar S.A."/>
            <person name="Yang D."/>
            <person name="Bader C.D."/>
            <person name="Teijaro C.N."/>
            <person name="Fluegel L."/>
            <person name="Davis C.M."/>
            <person name="Simpson J.R."/>
            <person name="Lauterbach L."/>
            <person name="Steele A.D."/>
            <person name="Gui C."/>
            <person name="Meng S."/>
            <person name="Li G."/>
            <person name="Viehrig K."/>
            <person name="Ye F."/>
            <person name="Su P."/>
            <person name="Kiefer A.F."/>
            <person name="Nichols A."/>
            <person name="Cepeda A.J."/>
            <person name="Yan W."/>
            <person name="Fan B."/>
            <person name="Jiang Y."/>
            <person name="Adhikari A."/>
            <person name="Zheng C.-J."/>
            <person name="Schuster L."/>
            <person name="Cowan T.M."/>
            <person name="Smanski M.J."/>
            <person name="Chevrette M.G."/>
            <person name="De Carvalho L.P.S."/>
            <person name="Shen B."/>
        </authorList>
    </citation>
    <scope>NUCLEOTIDE SEQUENCE [LARGE SCALE GENOMIC DNA]</scope>
    <source>
        <strain evidence="4 5">NPDC000087</strain>
    </source>
</reference>
<feature type="compositionally biased region" description="Pro residues" evidence="1">
    <location>
        <begin position="432"/>
        <end position="443"/>
    </location>
</feature>
<organism evidence="4 5">
    <name type="scientific">Paractinoplanes globisporus</name>
    <dbReference type="NCBI Taxonomy" id="113565"/>
    <lineage>
        <taxon>Bacteria</taxon>
        <taxon>Bacillati</taxon>
        <taxon>Actinomycetota</taxon>
        <taxon>Actinomycetes</taxon>
        <taxon>Micromonosporales</taxon>
        <taxon>Micromonosporaceae</taxon>
        <taxon>Paractinoplanes</taxon>
    </lineage>
</organism>
<evidence type="ECO:0000313" key="5">
    <source>
        <dbReference type="Proteomes" id="UP001602245"/>
    </source>
</evidence>
<feature type="region of interest" description="Disordered" evidence="1">
    <location>
        <begin position="318"/>
        <end position="562"/>
    </location>
</feature>
<protein>
    <submittedName>
        <fullName evidence="4">VOC family protein</fullName>
    </submittedName>
</protein>
<feature type="compositionally biased region" description="Gly residues" evidence="1">
    <location>
        <begin position="321"/>
        <end position="331"/>
    </location>
</feature>
<feature type="compositionally biased region" description="Low complexity" evidence="1">
    <location>
        <begin position="621"/>
        <end position="656"/>
    </location>
</feature>
<feature type="region of interest" description="Disordered" evidence="1">
    <location>
        <begin position="583"/>
        <end position="674"/>
    </location>
</feature>
<feature type="compositionally biased region" description="Pro residues" evidence="1">
    <location>
        <begin position="601"/>
        <end position="620"/>
    </location>
</feature>
<dbReference type="RefSeq" id="WP_245577273.1">
    <property type="nucleotide sequence ID" value="NZ_JBIAZU010000004.1"/>
</dbReference>
<evidence type="ECO:0000256" key="1">
    <source>
        <dbReference type="SAM" id="MobiDB-lite"/>
    </source>
</evidence>
<dbReference type="EMBL" id="JBIAZU010000004">
    <property type="protein sequence ID" value="MFF5292958.1"/>
    <property type="molecule type" value="Genomic_DNA"/>
</dbReference>
<comment type="caution">
    <text evidence="4">The sequence shown here is derived from an EMBL/GenBank/DDBJ whole genome shotgun (WGS) entry which is preliminary data.</text>
</comment>
<feature type="domain" description="VOC" evidence="3">
    <location>
        <begin position="694"/>
        <end position="811"/>
    </location>
</feature>
<evidence type="ECO:0000259" key="3">
    <source>
        <dbReference type="PROSITE" id="PS51819"/>
    </source>
</evidence>
<dbReference type="InterPro" id="IPR004360">
    <property type="entry name" value="Glyas_Fos-R_dOase_dom"/>
</dbReference>
<feature type="compositionally biased region" description="Acidic residues" evidence="1">
    <location>
        <begin position="162"/>
        <end position="177"/>
    </location>
</feature>
<keyword evidence="5" id="KW-1185">Reference proteome</keyword>
<feature type="transmembrane region" description="Helical" evidence="2">
    <location>
        <begin position="39"/>
        <end position="59"/>
    </location>
</feature>
<gene>
    <name evidence="4" type="ORF">ACFY35_26230</name>
</gene>
<accession>A0ABW6WIX8</accession>
<feature type="compositionally biased region" description="Low complexity" evidence="1">
    <location>
        <begin position="444"/>
        <end position="456"/>
    </location>
</feature>
<dbReference type="Pfam" id="PF00903">
    <property type="entry name" value="Glyoxalase"/>
    <property type="match status" value="1"/>
</dbReference>
<feature type="compositionally biased region" description="Acidic residues" evidence="1">
    <location>
        <begin position="459"/>
        <end position="471"/>
    </location>
</feature>